<organism evidence="1 2">
    <name type="scientific">Nocardia thailandica</name>
    <dbReference type="NCBI Taxonomy" id="257275"/>
    <lineage>
        <taxon>Bacteria</taxon>
        <taxon>Bacillati</taxon>
        <taxon>Actinomycetota</taxon>
        <taxon>Actinomycetes</taxon>
        <taxon>Mycobacteriales</taxon>
        <taxon>Nocardiaceae</taxon>
        <taxon>Nocardia</taxon>
    </lineage>
</organism>
<dbReference type="RefSeq" id="WP_387702706.1">
    <property type="nucleotide sequence ID" value="NZ_JBIAMX010000020.1"/>
</dbReference>
<accession>A0ABW6PV71</accession>
<protein>
    <submittedName>
        <fullName evidence="1">DUF742 domain-containing protein</fullName>
    </submittedName>
</protein>
<sequence length="117" mass="12312">MTRPPRRDTDLVRAYVRTGGRHRPSRAVDLIMLVTAALPAGPELGPDARRVLSICRGSGVLSVAEVAAHLDLPPSVAKIVVADLLDSGHLSTPAPAREVPQLALLEEVLTGLRALSG</sequence>
<dbReference type="PANTHER" id="PTHR36221">
    <property type="entry name" value="DUF742 DOMAIN-CONTAINING PROTEIN"/>
    <property type="match status" value="1"/>
</dbReference>
<evidence type="ECO:0000313" key="2">
    <source>
        <dbReference type="Proteomes" id="UP001601444"/>
    </source>
</evidence>
<dbReference type="Pfam" id="PF05331">
    <property type="entry name" value="DUF742"/>
    <property type="match status" value="1"/>
</dbReference>
<proteinExistence type="predicted"/>
<gene>
    <name evidence="1" type="ORF">ACFYTF_26210</name>
</gene>
<dbReference type="InterPro" id="IPR007995">
    <property type="entry name" value="DUF742"/>
</dbReference>
<evidence type="ECO:0000313" key="1">
    <source>
        <dbReference type="EMBL" id="MFF0546333.1"/>
    </source>
</evidence>
<dbReference type="PANTHER" id="PTHR36221:SF1">
    <property type="entry name" value="DUF742 DOMAIN-CONTAINING PROTEIN"/>
    <property type="match status" value="1"/>
</dbReference>
<keyword evidence="2" id="KW-1185">Reference proteome</keyword>
<name>A0ABW6PV71_9NOCA</name>
<dbReference type="Proteomes" id="UP001601444">
    <property type="component" value="Unassembled WGS sequence"/>
</dbReference>
<comment type="caution">
    <text evidence="1">The sequence shown here is derived from an EMBL/GenBank/DDBJ whole genome shotgun (WGS) entry which is preliminary data.</text>
</comment>
<dbReference type="EMBL" id="JBIAMX010000020">
    <property type="protein sequence ID" value="MFF0546333.1"/>
    <property type="molecule type" value="Genomic_DNA"/>
</dbReference>
<reference evidence="1 2" key="1">
    <citation type="submission" date="2024-10" db="EMBL/GenBank/DDBJ databases">
        <title>The Natural Products Discovery Center: Release of the First 8490 Sequenced Strains for Exploring Actinobacteria Biosynthetic Diversity.</title>
        <authorList>
            <person name="Kalkreuter E."/>
            <person name="Kautsar S.A."/>
            <person name="Yang D."/>
            <person name="Bader C.D."/>
            <person name="Teijaro C.N."/>
            <person name="Fluegel L."/>
            <person name="Davis C.M."/>
            <person name="Simpson J.R."/>
            <person name="Lauterbach L."/>
            <person name="Steele A.D."/>
            <person name="Gui C."/>
            <person name="Meng S."/>
            <person name="Li G."/>
            <person name="Viehrig K."/>
            <person name="Ye F."/>
            <person name="Su P."/>
            <person name="Kiefer A.F."/>
            <person name="Nichols A."/>
            <person name="Cepeda A.J."/>
            <person name="Yan W."/>
            <person name="Fan B."/>
            <person name="Jiang Y."/>
            <person name="Adhikari A."/>
            <person name="Zheng C.-J."/>
            <person name="Schuster L."/>
            <person name="Cowan T.M."/>
            <person name="Smanski M.J."/>
            <person name="Chevrette M.G."/>
            <person name="De Carvalho L.P.S."/>
            <person name="Shen B."/>
        </authorList>
    </citation>
    <scope>NUCLEOTIDE SEQUENCE [LARGE SCALE GENOMIC DNA]</scope>
    <source>
        <strain evidence="1 2">NPDC004045</strain>
    </source>
</reference>